<dbReference type="PANTHER" id="PTHR14234">
    <property type="entry name" value="RIM BINDING PROTEIN-RELATED"/>
    <property type="match status" value="1"/>
</dbReference>
<dbReference type="PANTHER" id="PTHR14234:SF19">
    <property type="entry name" value="RIM-BINDING PROTEIN, ISOFORM F"/>
    <property type="match status" value="1"/>
</dbReference>
<feature type="domain" description="RIMB1/RIM3A-C-like N-terminal" evidence="3">
    <location>
        <begin position="18"/>
        <end position="171"/>
    </location>
</feature>
<dbReference type="InterPro" id="IPR057950">
    <property type="entry name" value="RIMB1/RIM3A-C-like_N"/>
</dbReference>
<organism evidence="4 5">
    <name type="scientific">Elysia crispata</name>
    <name type="common">lettuce slug</name>
    <dbReference type="NCBI Taxonomy" id="231223"/>
    <lineage>
        <taxon>Eukaryota</taxon>
        <taxon>Metazoa</taxon>
        <taxon>Spiralia</taxon>
        <taxon>Lophotrochozoa</taxon>
        <taxon>Mollusca</taxon>
        <taxon>Gastropoda</taxon>
        <taxon>Heterobranchia</taxon>
        <taxon>Euthyneura</taxon>
        <taxon>Panpulmonata</taxon>
        <taxon>Sacoglossa</taxon>
        <taxon>Placobranchoidea</taxon>
        <taxon>Plakobranchidae</taxon>
        <taxon>Elysia</taxon>
    </lineage>
</organism>
<name>A0AAE0YQY2_9GAST</name>
<reference evidence="4" key="1">
    <citation type="journal article" date="2023" name="G3 (Bethesda)">
        <title>A reference genome for the long-term kleptoplast-retaining sea slug Elysia crispata morphotype clarki.</title>
        <authorList>
            <person name="Eastman K.E."/>
            <person name="Pendleton A.L."/>
            <person name="Shaikh M.A."/>
            <person name="Suttiyut T."/>
            <person name="Ogas R."/>
            <person name="Tomko P."/>
            <person name="Gavelis G."/>
            <person name="Widhalm J.R."/>
            <person name="Wisecaver J.H."/>
        </authorList>
    </citation>
    <scope>NUCLEOTIDE SEQUENCE</scope>
    <source>
        <strain evidence="4">ECLA1</strain>
    </source>
</reference>
<dbReference type="Gene3D" id="1.20.5.170">
    <property type="match status" value="1"/>
</dbReference>
<feature type="region of interest" description="Disordered" evidence="2">
    <location>
        <begin position="106"/>
        <end position="131"/>
    </location>
</feature>
<keyword evidence="1" id="KW-0175">Coiled coil</keyword>
<evidence type="ECO:0000313" key="5">
    <source>
        <dbReference type="Proteomes" id="UP001283361"/>
    </source>
</evidence>
<sequence>MEGYPIQTRKEDREREKALQKKLGELTTQIQRLERRISLLRTENETLRKKQDDQRPLEEKIKSLKKRNAELASIARRLEEKAKALQQENSKVRAVGSKRLSASLPGVDETSIASNGSNVTSSATPTPDSDHLRRVVARQRARDLAEHAKAMLAKDREIEDLRRKCQDLADELSNGDISAPQNAAQFEEKEELVNIIKQAAKERLQLEQQLGHTRGARDKSPLMLIASINRVNASPRCDSSSRGDNLLTSFILHIVRVKALVESCHIEFGRRIGPSLTMFENVRNKAVAGHLCSVYQFGSGITTSCWPSALQRFIVIEMPDSRELSRSPDPIDHRLSRAAPTRNPVDFSRRRRVVNVTILLHFSLSSFCKTPSISCALLTASPTAAP</sequence>
<keyword evidence="5" id="KW-1185">Reference proteome</keyword>
<evidence type="ECO:0000256" key="1">
    <source>
        <dbReference type="SAM" id="Coils"/>
    </source>
</evidence>
<accession>A0AAE0YQY2</accession>
<dbReference type="EMBL" id="JAWDGP010005603">
    <property type="protein sequence ID" value="KAK3755227.1"/>
    <property type="molecule type" value="Genomic_DNA"/>
</dbReference>
<comment type="caution">
    <text evidence="4">The sequence shown here is derived from an EMBL/GenBank/DDBJ whole genome shotgun (WGS) entry which is preliminary data.</text>
</comment>
<feature type="coiled-coil region" evidence="1">
    <location>
        <begin position="144"/>
        <end position="209"/>
    </location>
</feature>
<evidence type="ECO:0000256" key="2">
    <source>
        <dbReference type="SAM" id="MobiDB-lite"/>
    </source>
</evidence>
<dbReference type="GO" id="GO:0007274">
    <property type="term" value="P:neuromuscular synaptic transmission"/>
    <property type="evidence" value="ECO:0007669"/>
    <property type="project" value="TreeGrafter"/>
</dbReference>
<proteinExistence type="predicted"/>
<evidence type="ECO:0000259" key="3">
    <source>
        <dbReference type="Pfam" id="PF25566"/>
    </source>
</evidence>
<gene>
    <name evidence="4" type="ORF">RRG08_027485</name>
</gene>
<dbReference type="GO" id="GO:0045202">
    <property type="term" value="C:synapse"/>
    <property type="evidence" value="ECO:0007669"/>
    <property type="project" value="GOC"/>
</dbReference>
<dbReference type="Pfam" id="PF25566">
    <property type="entry name" value="RIMB1_N"/>
    <property type="match status" value="1"/>
</dbReference>
<dbReference type="InterPro" id="IPR040325">
    <property type="entry name" value="RIMBP1/2/3"/>
</dbReference>
<feature type="compositionally biased region" description="Polar residues" evidence="2">
    <location>
        <begin position="111"/>
        <end position="127"/>
    </location>
</feature>
<evidence type="ECO:0000313" key="4">
    <source>
        <dbReference type="EMBL" id="KAK3755227.1"/>
    </source>
</evidence>
<feature type="coiled-coil region" evidence="1">
    <location>
        <begin position="16"/>
        <end position="95"/>
    </location>
</feature>
<dbReference type="AlphaFoldDB" id="A0AAE0YQY2"/>
<protein>
    <recommendedName>
        <fullName evidence="3">RIMB1/RIM3A-C-like N-terminal domain-containing protein</fullName>
    </recommendedName>
</protein>
<dbReference type="Proteomes" id="UP001283361">
    <property type="component" value="Unassembled WGS sequence"/>
</dbReference>